<proteinExistence type="predicted"/>
<dbReference type="InterPro" id="IPR002933">
    <property type="entry name" value="Peptidase_M20"/>
</dbReference>
<dbReference type="SUPFAM" id="SSF55031">
    <property type="entry name" value="Bacterial exopeptidase dimerisation domain"/>
    <property type="match status" value="1"/>
</dbReference>
<organism evidence="2 3">
    <name type="scientific">Paenibacillus odorifer</name>
    <dbReference type="NCBI Taxonomy" id="189426"/>
    <lineage>
        <taxon>Bacteria</taxon>
        <taxon>Bacillati</taxon>
        <taxon>Bacillota</taxon>
        <taxon>Bacilli</taxon>
        <taxon>Bacillales</taxon>
        <taxon>Paenibacillaceae</taxon>
        <taxon>Paenibacillus</taxon>
    </lineage>
</organism>
<dbReference type="Pfam" id="PF01546">
    <property type="entry name" value="Peptidase_M20"/>
    <property type="match status" value="1"/>
</dbReference>
<dbReference type="InterPro" id="IPR052030">
    <property type="entry name" value="Peptidase_M20/M20A_hydrolases"/>
</dbReference>
<dbReference type="SUPFAM" id="SSF53187">
    <property type="entry name" value="Zn-dependent exopeptidases"/>
    <property type="match status" value="1"/>
</dbReference>
<protein>
    <submittedName>
        <fullName evidence="2">Amidohydrolase</fullName>
    </submittedName>
</protein>
<dbReference type="EMBL" id="MPVP01000002">
    <property type="protein sequence ID" value="OMD40562.1"/>
    <property type="molecule type" value="Genomic_DNA"/>
</dbReference>
<dbReference type="PANTHER" id="PTHR30575:SF0">
    <property type="entry name" value="XAA-ARG DIPEPTIDASE"/>
    <property type="match status" value="1"/>
</dbReference>
<dbReference type="NCBIfam" id="TIGR01891">
    <property type="entry name" value="amidohydrolases"/>
    <property type="match status" value="1"/>
</dbReference>
<dbReference type="InterPro" id="IPR011650">
    <property type="entry name" value="Peptidase_M20_dimer"/>
</dbReference>
<dbReference type="Proteomes" id="UP000187158">
    <property type="component" value="Unassembled WGS sequence"/>
</dbReference>
<evidence type="ECO:0000313" key="2">
    <source>
        <dbReference type="EMBL" id="OMD40562.1"/>
    </source>
</evidence>
<sequence length="472" mass="51303">MTPIQAETLRFIEEYIDQKQELLISVSDRIWEYAETRYEEQQSAELMAEILEQEGFEVQRAAGNIGTAVVGSYGSGKPVIAILGEYDALFGLSQHRGENANHPVVPGGNGHGCGHNLLGTGALAAAIAVRHCLEQYGLAGTVRFYGCPAEEGGGGKALMARNGLFENVDAALTWHPEARNKVTNHTSLATCQVYFKFKGRSAHASAAPHLGRSALDAVELMNVGCNYLREHIIPEARLHYAITNSGGISPNVVQAEAEVLYKLRTPRSEDLAELYDRICNVAKGAALMTGTELEIQFDSGSSELIVNKTLEKLMYEQFVQLGGPVHNESELQFAEAIRSTLTSQERTFNVPAGLHGKALADRVEEYDPQTSMLWGSTDVGDVSWKVPTVQCEVTSVALGTPFHTWQVVSQGGMSIGHKGMLQAGKVIGATALELFLQPEVLAEAQREHALRLNGRTYKCPFPDDVTPGPVKR</sequence>
<dbReference type="InterPro" id="IPR017439">
    <property type="entry name" value="Amidohydrolase"/>
</dbReference>
<dbReference type="InterPro" id="IPR036264">
    <property type="entry name" value="Bact_exopeptidase_dim_dom"/>
</dbReference>
<keyword evidence="3" id="KW-1185">Reference proteome</keyword>
<dbReference type="Gene3D" id="3.40.630.10">
    <property type="entry name" value="Zn peptidases"/>
    <property type="match status" value="1"/>
</dbReference>
<reference evidence="2 3" key="1">
    <citation type="submission" date="2016-11" db="EMBL/GenBank/DDBJ databases">
        <title>Paenibacillus species isolates.</title>
        <authorList>
            <person name="Beno S.M."/>
        </authorList>
    </citation>
    <scope>NUCLEOTIDE SEQUENCE [LARGE SCALE GENOMIC DNA]</scope>
    <source>
        <strain evidence="2 3">FSL H7-0433</strain>
    </source>
</reference>
<evidence type="ECO:0000313" key="3">
    <source>
        <dbReference type="Proteomes" id="UP000187158"/>
    </source>
</evidence>
<name>A0ABX3H191_9BACL</name>
<dbReference type="Gene3D" id="3.30.70.360">
    <property type="match status" value="1"/>
</dbReference>
<accession>A0ABX3H191</accession>
<dbReference type="Pfam" id="PF07687">
    <property type="entry name" value="M20_dimer"/>
    <property type="match status" value="1"/>
</dbReference>
<dbReference type="PIRSF" id="PIRSF037227">
    <property type="entry name" value="Aminobenzoyl-glu_utiliz_pB"/>
    <property type="match status" value="1"/>
</dbReference>
<dbReference type="PANTHER" id="PTHR30575">
    <property type="entry name" value="PEPTIDASE M20"/>
    <property type="match status" value="1"/>
</dbReference>
<evidence type="ECO:0000259" key="1">
    <source>
        <dbReference type="Pfam" id="PF07687"/>
    </source>
</evidence>
<dbReference type="RefSeq" id="WP_076217616.1">
    <property type="nucleotide sequence ID" value="NZ_MPTJ01000025.1"/>
</dbReference>
<comment type="caution">
    <text evidence="2">The sequence shown here is derived from an EMBL/GenBank/DDBJ whole genome shotgun (WGS) entry which is preliminary data.</text>
</comment>
<gene>
    <name evidence="2" type="ORF">BSO21_00775</name>
</gene>
<dbReference type="CDD" id="cd05673">
    <property type="entry name" value="M20_Acy1L2_AbgB"/>
    <property type="match status" value="1"/>
</dbReference>
<feature type="domain" description="Peptidase M20 dimerisation" evidence="1">
    <location>
        <begin position="193"/>
        <end position="281"/>
    </location>
</feature>
<dbReference type="InterPro" id="IPR017145">
    <property type="entry name" value="Aminobenzoyl-glu_utiliz_pB"/>
</dbReference>